<dbReference type="VEuPathDB" id="HostDB:ENSMFAG00000040802"/>
<comment type="similarity">
    <text evidence="1">Belongs to the protein kinase superfamily. CAMK Ser/Thr protein kinase family. CaMK subfamily.</text>
</comment>
<evidence type="ECO:0000256" key="2">
    <source>
        <dbReference type="ARBA" id="ARBA00012434"/>
    </source>
</evidence>
<dbReference type="GO" id="GO:0004683">
    <property type="term" value="F:calcium/calmodulin-dependent protein kinase activity"/>
    <property type="evidence" value="ECO:0007669"/>
    <property type="project" value="UniProtKB-EC"/>
</dbReference>
<evidence type="ECO:0000256" key="4">
    <source>
        <dbReference type="ARBA" id="ARBA00022553"/>
    </source>
</evidence>
<keyword evidence="13" id="KW-1185">Reference proteome</keyword>
<dbReference type="SUPFAM" id="SSF56112">
    <property type="entry name" value="Protein kinase-like (PK-like)"/>
    <property type="match status" value="1"/>
</dbReference>
<feature type="compositionally biased region" description="Basic and acidic residues" evidence="10">
    <location>
        <begin position="1"/>
        <end position="11"/>
    </location>
</feature>
<feature type="region of interest" description="Disordered" evidence="10">
    <location>
        <begin position="270"/>
        <end position="297"/>
    </location>
</feature>
<dbReference type="Pfam" id="PF08332">
    <property type="entry name" value="CaMKII_AD"/>
    <property type="match status" value="1"/>
</dbReference>
<dbReference type="FunFam" id="1.10.510.10:FF:000001">
    <property type="entry name" value="Calcium/calmodulin-dependent protein kinase type II subunit delta"/>
    <property type="match status" value="1"/>
</dbReference>
<dbReference type="PROSITE" id="PS00108">
    <property type="entry name" value="PROTEIN_KINASE_ST"/>
    <property type="match status" value="1"/>
</dbReference>
<reference evidence="12" key="3">
    <citation type="submission" date="2025-09" db="UniProtKB">
        <authorList>
            <consortium name="Ensembl"/>
        </authorList>
    </citation>
    <scope>IDENTIFICATION</scope>
</reference>
<keyword evidence="6" id="KW-0418">Kinase</keyword>
<dbReference type="GO" id="GO:0005524">
    <property type="term" value="F:ATP binding"/>
    <property type="evidence" value="ECO:0007669"/>
    <property type="project" value="InterPro"/>
</dbReference>
<dbReference type="InterPro" id="IPR008271">
    <property type="entry name" value="Ser/Thr_kinase_AS"/>
</dbReference>
<feature type="compositionally biased region" description="Basic and acidic residues" evidence="10">
    <location>
        <begin position="204"/>
        <end position="213"/>
    </location>
</feature>
<keyword evidence="4" id="KW-0597">Phosphoprotein</keyword>
<dbReference type="GO" id="GO:0060291">
    <property type="term" value="P:long-term synaptic potentiation"/>
    <property type="evidence" value="ECO:0007669"/>
    <property type="project" value="UniProtKB-ARBA"/>
</dbReference>
<comment type="catalytic activity">
    <reaction evidence="9">
        <text>L-seryl-[protein] + ATP = O-phospho-L-seryl-[protein] + ADP + H(+)</text>
        <dbReference type="Rhea" id="RHEA:17989"/>
        <dbReference type="Rhea" id="RHEA-COMP:9863"/>
        <dbReference type="Rhea" id="RHEA-COMP:11604"/>
        <dbReference type="ChEBI" id="CHEBI:15378"/>
        <dbReference type="ChEBI" id="CHEBI:29999"/>
        <dbReference type="ChEBI" id="CHEBI:30616"/>
        <dbReference type="ChEBI" id="CHEBI:83421"/>
        <dbReference type="ChEBI" id="CHEBI:456216"/>
        <dbReference type="EC" id="2.7.11.17"/>
    </reaction>
</comment>
<reference evidence="12 13" key="1">
    <citation type="submission" date="2013-03" db="EMBL/GenBank/DDBJ databases">
        <authorList>
            <person name="Warren W."/>
            <person name="Wilson R.K."/>
        </authorList>
    </citation>
    <scope>NUCLEOTIDE SEQUENCE</scope>
</reference>
<dbReference type="Gene3D" id="1.10.510.10">
    <property type="entry name" value="Transferase(Phosphotransferase) domain 1"/>
    <property type="match status" value="1"/>
</dbReference>
<proteinExistence type="inferred from homology"/>
<name>A0A2K5U5T6_MACFA</name>
<dbReference type="GO" id="GO:0042803">
    <property type="term" value="F:protein homodimerization activity"/>
    <property type="evidence" value="ECO:0007669"/>
    <property type="project" value="UniProtKB-ARBA"/>
</dbReference>
<dbReference type="Gene3D" id="6.10.140.620">
    <property type="match status" value="1"/>
</dbReference>
<reference evidence="12" key="2">
    <citation type="submission" date="2025-08" db="UniProtKB">
        <authorList>
            <consortium name="Ensembl"/>
        </authorList>
    </citation>
    <scope>IDENTIFICATION</scope>
</reference>
<keyword evidence="3" id="KW-0723">Serine/threonine-protein kinase</keyword>
<evidence type="ECO:0000256" key="9">
    <source>
        <dbReference type="ARBA" id="ARBA00047430"/>
    </source>
</evidence>
<evidence type="ECO:0000256" key="6">
    <source>
        <dbReference type="ARBA" id="ARBA00022777"/>
    </source>
</evidence>
<feature type="region of interest" description="Disordered" evidence="10">
    <location>
        <begin position="576"/>
        <end position="617"/>
    </location>
</feature>
<dbReference type="PANTHER" id="PTHR24347">
    <property type="entry name" value="SERINE/THREONINE-PROTEIN KINASE"/>
    <property type="match status" value="1"/>
</dbReference>
<dbReference type="InterPro" id="IPR000719">
    <property type="entry name" value="Prot_kinase_dom"/>
</dbReference>
<dbReference type="InterPro" id="IPR032710">
    <property type="entry name" value="NTF2-like_dom_sf"/>
</dbReference>
<feature type="region of interest" description="Disordered" evidence="10">
    <location>
        <begin position="1"/>
        <end position="49"/>
    </location>
</feature>
<dbReference type="PROSITE" id="PS50011">
    <property type="entry name" value="PROTEIN_KINASE_DOM"/>
    <property type="match status" value="1"/>
</dbReference>
<dbReference type="GO" id="GO:0005516">
    <property type="term" value="F:calmodulin binding"/>
    <property type="evidence" value="ECO:0007669"/>
    <property type="project" value="UniProtKB-KW"/>
</dbReference>
<dbReference type="InterPro" id="IPR011009">
    <property type="entry name" value="Kinase-like_dom_sf"/>
</dbReference>
<evidence type="ECO:0000256" key="7">
    <source>
        <dbReference type="ARBA" id="ARBA00022860"/>
    </source>
</evidence>
<dbReference type="EC" id="2.7.11.17" evidence="2"/>
<dbReference type="FunFam" id="3.10.450.50:FF:000001">
    <property type="entry name" value="calcium/calmodulin-dependent protein kinase type II subunit gamma isoform X1"/>
    <property type="match status" value="1"/>
</dbReference>
<dbReference type="CDD" id="cd14086">
    <property type="entry name" value="STKc_CaMKII"/>
    <property type="match status" value="1"/>
</dbReference>
<dbReference type="Proteomes" id="UP000233100">
    <property type="component" value="Chromosome 5"/>
</dbReference>
<evidence type="ECO:0000256" key="3">
    <source>
        <dbReference type="ARBA" id="ARBA00022527"/>
    </source>
</evidence>
<accession>A0A2K5U5T6</accession>
<organism evidence="12 13">
    <name type="scientific">Macaca fascicularis</name>
    <name type="common">Crab-eating macaque</name>
    <name type="synonym">Cynomolgus monkey</name>
    <dbReference type="NCBI Taxonomy" id="9541"/>
    <lineage>
        <taxon>Eukaryota</taxon>
        <taxon>Metazoa</taxon>
        <taxon>Chordata</taxon>
        <taxon>Craniata</taxon>
        <taxon>Vertebrata</taxon>
        <taxon>Euteleostomi</taxon>
        <taxon>Mammalia</taxon>
        <taxon>Eutheria</taxon>
        <taxon>Euarchontoglires</taxon>
        <taxon>Primates</taxon>
        <taxon>Haplorrhini</taxon>
        <taxon>Catarrhini</taxon>
        <taxon>Cercopithecidae</taxon>
        <taxon>Cercopithecinae</taxon>
        <taxon>Macaca</taxon>
    </lineage>
</organism>
<evidence type="ECO:0000256" key="1">
    <source>
        <dbReference type="ARBA" id="ARBA00005354"/>
    </source>
</evidence>
<dbReference type="Ensembl" id="ENSMFAT00000026379.2">
    <property type="protein sequence ID" value="ENSMFAP00000007685.2"/>
    <property type="gene ID" value="ENSMFAG00000040802.2"/>
</dbReference>
<evidence type="ECO:0000256" key="5">
    <source>
        <dbReference type="ARBA" id="ARBA00022679"/>
    </source>
</evidence>
<dbReference type="GO" id="GO:0030666">
    <property type="term" value="C:endocytic vesicle membrane"/>
    <property type="evidence" value="ECO:0007669"/>
    <property type="project" value="UniProtKB-ARBA"/>
</dbReference>
<dbReference type="AlphaFoldDB" id="A0A2K5U5T6"/>
<comment type="catalytic activity">
    <reaction evidence="8">
        <text>L-threonyl-[protein] + ATP = O-phospho-L-threonyl-[protein] + ADP + H(+)</text>
        <dbReference type="Rhea" id="RHEA:46608"/>
        <dbReference type="Rhea" id="RHEA-COMP:11060"/>
        <dbReference type="Rhea" id="RHEA-COMP:11605"/>
        <dbReference type="ChEBI" id="CHEBI:15378"/>
        <dbReference type="ChEBI" id="CHEBI:30013"/>
        <dbReference type="ChEBI" id="CHEBI:30616"/>
        <dbReference type="ChEBI" id="CHEBI:61977"/>
        <dbReference type="ChEBI" id="CHEBI:456216"/>
        <dbReference type="EC" id="2.7.11.17"/>
    </reaction>
</comment>
<evidence type="ECO:0000313" key="12">
    <source>
        <dbReference type="Ensembl" id="ENSMFAP00000007685.2"/>
    </source>
</evidence>
<feature type="domain" description="Protein kinase" evidence="11">
    <location>
        <begin position="245"/>
        <end position="523"/>
    </location>
</feature>
<keyword evidence="7" id="KW-0112">Calmodulin-binding</keyword>
<dbReference type="SUPFAM" id="SSF54427">
    <property type="entry name" value="NTF2-like"/>
    <property type="match status" value="1"/>
</dbReference>
<dbReference type="GO" id="GO:0005954">
    <property type="term" value="C:calcium- and calmodulin-dependent protein kinase complex"/>
    <property type="evidence" value="ECO:0007669"/>
    <property type="project" value="UniProtKB-ARBA"/>
</dbReference>
<dbReference type="InterPro" id="IPR013543">
    <property type="entry name" value="Ca/CaM-dep_prot_kinase-assoc"/>
</dbReference>
<feature type="region of interest" description="Disordered" evidence="10">
    <location>
        <begin position="89"/>
        <end position="111"/>
    </location>
</feature>
<evidence type="ECO:0000313" key="13">
    <source>
        <dbReference type="Proteomes" id="UP000233100"/>
    </source>
</evidence>
<feature type="compositionally biased region" description="Basic and acidic residues" evidence="10">
    <location>
        <begin position="90"/>
        <end position="108"/>
    </location>
</feature>
<feature type="compositionally biased region" description="Polar residues" evidence="10">
    <location>
        <begin position="584"/>
        <end position="597"/>
    </location>
</feature>
<dbReference type="Bgee" id="ENSMFAG00000040802">
    <property type="expression patterns" value="Expressed in heart and 13 other cell types or tissues"/>
</dbReference>
<dbReference type="SMART" id="SM00220">
    <property type="entry name" value="S_TKc"/>
    <property type="match status" value="1"/>
</dbReference>
<evidence type="ECO:0000256" key="8">
    <source>
        <dbReference type="ARBA" id="ARBA00047307"/>
    </source>
</evidence>
<keyword evidence="5" id="KW-0808">Transferase</keyword>
<sequence>REIHEGTHLESLEGGVGPARRGLRQGGGAGWRRERREEAPGEETEAWGRQTRLRPSRALFLSLRRLEAARAREQREAVKVPRFAGSAAARWREAGPGRARSPEPRARSAPEPADSCRWALAVRSGLRGLGSAALHLRPLGLPPLCFYPSCLQCGSFRNCLPLAPCPAVFPFPGPLFLNTLPPVFGDRDWKRGGWSVQWRRRKRGPQEEEDRRTVGRRPHATVSGHLPSRPAPAHTPSRASYFRTRKVRAALGDSAAGPIPGLAARLLASRPSRSQPGHSPDQGWLRPQPAPGSRTSISFSRSLENHQKLEREARICRLLKHPNIVRLHDSISEEGFHYLVFDLVTGGELFEDIVAREYYSEADASHCIQQILESVNHCHLNGIVHRDLKPENLLLASKSKGAAVKLADFGLAIEVQGDQQAWFGFAGTPGYLSPEVLRKDPYGKPVDMWACGVILYILLVGYPPFWDEDQHRLYQQIKAGAYDFPSPEWDTVTPEAKDLINKMLTINPAKRITASEALKHPWICQRSTVASMMHRQETVDCLKKFNARRKLKGAILTTMLATRNFSAAKSLLKKPDGVKKRKSSSSVQMMEPQTTVIHNPDGNKESTESSNTTIEDEDVKARKQEIIKVTEQLIEAINNGDFEAYTKICDPGLTAFEPEALGNLVEGMDFHRFYFENALSKSNKPIHTIILNPHVHLVGDDAACIAYIRLTQYMDGSGMPKTMQSEETRVWHRRDGKWQNVHFHRSGSPTVPIKPPCIPNGKENFSGGTSLWQNI</sequence>
<dbReference type="Gene3D" id="3.30.200.20">
    <property type="entry name" value="Phosphorylase Kinase, domain 1"/>
    <property type="match status" value="1"/>
</dbReference>
<dbReference type="Pfam" id="PF00069">
    <property type="entry name" value="Pkinase"/>
    <property type="match status" value="1"/>
</dbReference>
<feature type="region of interest" description="Disordered" evidence="10">
    <location>
        <begin position="196"/>
        <end position="239"/>
    </location>
</feature>
<dbReference type="GeneTree" id="ENSGT00940000159769"/>
<dbReference type="Gene3D" id="3.10.450.50">
    <property type="match status" value="1"/>
</dbReference>
<protein>
    <recommendedName>
        <fullName evidence="2">calcium/calmodulin-dependent protein kinase</fullName>
        <ecNumber evidence="2">2.7.11.17</ecNumber>
    </recommendedName>
</protein>
<evidence type="ECO:0000256" key="10">
    <source>
        <dbReference type="SAM" id="MobiDB-lite"/>
    </source>
</evidence>
<evidence type="ECO:0000259" key="11">
    <source>
        <dbReference type="PROSITE" id="PS50011"/>
    </source>
</evidence>